<dbReference type="GO" id="GO:0031012">
    <property type="term" value="C:extracellular matrix"/>
    <property type="evidence" value="ECO:0007669"/>
    <property type="project" value="TreeGrafter"/>
</dbReference>
<accession>A0A9P0J9S1</accession>
<dbReference type="EMBL" id="OU895879">
    <property type="protein sequence ID" value="CAH1730808.1"/>
    <property type="molecule type" value="Genomic_DNA"/>
</dbReference>
<feature type="compositionally biased region" description="Polar residues" evidence="3">
    <location>
        <begin position="82"/>
        <end position="130"/>
    </location>
</feature>
<feature type="region of interest" description="Disordered" evidence="3">
    <location>
        <begin position="27"/>
        <end position="144"/>
    </location>
</feature>
<evidence type="ECO:0000256" key="3">
    <source>
        <dbReference type="SAM" id="MobiDB-lite"/>
    </source>
</evidence>
<keyword evidence="6" id="KW-1185">Reference proteome</keyword>
<gene>
    <name evidence="5" type="ORF">CHIRRI_LOCUS12799</name>
</gene>
<dbReference type="InterPro" id="IPR051217">
    <property type="entry name" value="Insect_Cuticle_Struc_Prot"/>
</dbReference>
<dbReference type="Proteomes" id="UP001153620">
    <property type="component" value="Chromosome 3"/>
</dbReference>
<organism evidence="5 6">
    <name type="scientific">Chironomus riparius</name>
    <dbReference type="NCBI Taxonomy" id="315576"/>
    <lineage>
        <taxon>Eukaryota</taxon>
        <taxon>Metazoa</taxon>
        <taxon>Ecdysozoa</taxon>
        <taxon>Arthropoda</taxon>
        <taxon>Hexapoda</taxon>
        <taxon>Insecta</taxon>
        <taxon>Pterygota</taxon>
        <taxon>Neoptera</taxon>
        <taxon>Endopterygota</taxon>
        <taxon>Diptera</taxon>
        <taxon>Nematocera</taxon>
        <taxon>Chironomoidea</taxon>
        <taxon>Chironomidae</taxon>
        <taxon>Chironominae</taxon>
        <taxon>Chironomus</taxon>
    </lineage>
</organism>
<evidence type="ECO:0008006" key="7">
    <source>
        <dbReference type="Google" id="ProtNLM"/>
    </source>
</evidence>
<evidence type="ECO:0000256" key="2">
    <source>
        <dbReference type="PROSITE-ProRule" id="PRU00497"/>
    </source>
</evidence>
<protein>
    <recommendedName>
        <fullName evidence="7">Pro-resilin</fullName>
    </recommendedName>
</protein>
<feature type="compositionally biased region" description="Low complexity" evidence="3">
    <location>
        <begin position="131"/>
        <end position="144"/>
    </location>
</feature>
<dbReference type="PANTHER" id="PTHR12236">
    <property type="entry name" value="STRUCTURAL CONTITUENT OF CUTICLE"/>
    <property type="match status" value="1"/>
</dbReference>
<dbReference type="InterPro" id="IPR031311">
    <property type="entry name" value="CHIT_BIND_RR_consensus"/>
</dbReference>
<dbReference type="PRINTS" id="PR00947">
    <property type="entry name" value="CUTICLE"/>
</dbReference>
<feature type="chain" id="PRO_5040159013" description="Pro-resilin" evidence="4">
    <location>
        <begin position="18"/>
        <end position="250"/>
    </location>
</feature>
<dbReference type="AlphaFoldDB" id="A0A9P0J9S1"/>
<sequence>MMKLAIVSTLLLAMALAEPPSSYLPPQSRNFNGNFGGQARRGGAALKTQYGAPSQSQSTNRGFAPRTNYGPPSAVAASAPSTNYGAPSAPSTNYGAPSAPSTNYGAPSAQDFNNFDNQRANSYQQAPSSQYGAPSAADSSSSYNNAGYSNGPSAGGYANGGYEEPAKYEFQYDVQDEIAGLDFGHKEQREGSVATGKYYVLLPDGRKQIVQYIADENGYRPTITYEDTGRYNNNAQQSGYDNNAQGFGGY</sequence>
<keyword evidence="1 2" id="KW-0193">Cuticle</keyword>
<reference evidence="5" key="2">
    <citation type="submission" date="2022-10" db="EMBL/GenBank/DDBJ databases">
        <authorList>
            <consortium name="ENA_rothamsted_submissions"/>
            <consortium name="culmorum"/>
            <person name="King R."/>
        </authorList>
    </citation>
    <scope>NUCLEOTIDE SEQUENCE</scope>
</reference>
<evidence type="ECO:0000256" key="4">
    <source>
        <dbReference type="SAM" id="SignalP"/>
    </source>
</evidence>
<name>A0A9P0J9S1_9DIPT</name>
<evidence type="ECO:0000313" key="6">
    <source>
        <dbReference type="Proteomes" id="UP001153620"/>
    </source>
</evidence>
<dbReference type="Pfam" id="PF00379">
    <property type="entry name" value="Chitin_bind_4"/>
    <property type="match status" value="1"/>
</dbReference>
<keyword evidence="4" id="KW-0732">Signal</keyword>
<proteinExistence type="predicted"/>
<dbReference type="OrthoDB" id="8062037at2759"/>
<feature type="signal peptide" evidence="4">
    <location>
        <begin position="1"/>
        <end position="17"/>
    </location>
</feature>
<evidence type="ECO:0000256" key="1">
    <source>
        <dbReference type="ARBA" id="ARBA00022460"/>
    </source>
</evidence>
<dbReference type="PANTHER" id="PTHR12236:SF98">
    <property type="entry name" value="CUTICULAR PROTEIN 56F"/>
    <property type="match status" value="1"/>
</dbReference>
<feature type="compositionally biased region" description="Polar residues" evidence="3">
    <location>
        <begin position="51"/>
        <end position="61"/>
    </location>
</feature>
<feature type="compositionally biased region" description="Low complexity" evidence="3">
    <location>
        <begin position="71"/>
        <end position="81"/>
    </location>
</feature>
<dbReference type="GO" id="GO:0042302">
    <property type="term" value="F:structural constituent of cuticle"/>
    <property type="evidence" value="ECO:0007669"/>
    <property type="project" value="UniProtKB-UniRule"/>
</dbReference>
<dbReference type="PROSITE" id="PS51155">
    <property type="entry name" value="CHIT_BIND_RR_2"/>
    <property type="match status" value="1"/>
</dbReference>
<dbReference type="GO" id="GO:0005615">
    <property type="term" value="C:extracellular space"/>
    <property type="evidence" value="ECO:0007669"/>
    <property type="project" value="TreeGrafter"/>
</dbReference>
<evidence type="ECO:0000313" key="5">
    <source>
        <dbReference type="EMBL" id="CAH1730808.1"/>
    </source>
</evidence>
<reference evidence="5" key="1">
    <citation type="submission" date="2022-01" db="EMBL/GenBank/DDBJ databases">
        <authorList>
            <person name="King R."/>
        </authorList>
    </citation>
    <scope>NUCLEOTIDE SEQUENCE</scope>
</reference>
<dbReference type="PROSITE" id="PS00233">
    <property type="entry name" value="CHIT_BIND_RR_1"/>
    <property type="match status" value="1"/>
</dbReference>
<dbReference type="InterPro" id="IPR000618">
    <property type="entry name" value="Insect_cuticle"/>
</dbReference>